<feature type="region of interest" description="Disordered" evidence="3">
    <location>
        <begin position="613"/>
        <end position="632"/>
    </location>
</feature>
<feature type="region of interest" description="Disordered" evidence="3">
    <location>
        <begin position="682"/>
        <end position="790"/>
    </location>
</feature>
<feature type="region of interest" description="Disordered" evidence="3">
    <location>
        <begin position="647"/>
        <end position="669"/>
    </location>
</feature>
<dbReference type="PANTHER" id="PTHR46093">
    <property type="entry name" value="ACYL-COA-BINDING DOMAIN-CONTAINING PROTEIN 5"/>
    <property type="match status" value="1"/>
</dbReference>
<feature type="compositionally biased region" description="Basic and acidic residues" evidence="3">
    <location>
        <begin position="994"/>
        <end position="1006"/>
    </location>
</feature>
<evidence type="ECO:0000313" key="5">
    <source>
        <dbReference type="EMBL" id="PSS36741.1"/>
    </source>
</evidence>
<evidence type="ECO:0000256" key="4">
    <source>
        <dbReference type="SAM" id="SignalP"/>
    </source>
</evidence>
<sequence length="1044" mass="111926">MSPVATIRALFILSLVQEFAYAQNSEIPRWGQAVALVENTLYIQGGRTDPYNQYAYSSAPVNNDLFSLSLSSSFNPLSAPWQSLGGCSNCSAPQGPAVAWHTFTPFNTTHLLLFGGDPGPNSLAVLPDEPDSLVLLSLSSAIEPLWNFETQSWAGEPMRRIYHSAASVGGKVWIVGGEKADDSGTAFSEHYLFDPSGPTFSQLPAANGPPDITGHQSIPLPDGRLLILGGYQPSKQSMIPFSTIWTLDTTQTSLSWSTASVSMSNLPTPRRGFAATLLDGGKVLIHGGTNGVMQNSYDDGWVLDTTQSPMTWTSISQLTSLGPRRDHFALGLGSMVIFGFGYAENGGASAALEVFDVTSGTFVTSYTPPAAVTSPTATTLPLPSQTNSGLNPSSTGPPSYGSAEIPYPSGRPGQGGSGGGNGNDNGQNGQGNGNGNGSSASGGGKSHTVAIALGTVFGVLALLAGSTTAAWYVRRRQSSQESFHHLLDESDDGGSPRLGPILPVAGAVGYREKGLPLPPVVRTVKDRFSTLVGSHYHPPQERRDMLAEEDTRHFDEDWYRVRRDPSSGQSSWTTSRQRPALEKVYDSLVSLRSAGGAMLDYATGAAVAGARSLKSKDASTGSRSTAWQEKDGAYDPFGDDLGLIRHGPPSLAGRRQTSSHTYTDPFEDYEVESLELDPDVLYRDEPEDPHEPPWLLDPPPRPNSKLQTLLPRATLDLSRLTPVSEQPSFGTMTDPSSNSDSSHGAIPNTFVISQANSSSSSQEPPQSPRRPSSILDVNTPSTPPMRRSNSWWTRFARTPLLDRRSSDSSRAQRPLDFRDPNPPPRLVPIEESTHSNSPDSPKRKTGSSGSHYKIYSSHQHGRSASSLQTARTANSENLDRLGQTMQIVQKGSTMRSNHSADPSLTSTNSTREYSPERREASPPQAQSSAGGKPLSIVASSLSGDSAEMLVMSPGEITTEEYSKKHASPPPQHPKRPLPPERTSSGSIVAARIQAYERRMSQQDEPLKSPPPVPVRARNRATSTYGLAPKPSLFVANPDRKRSSG</sequence>
<keyword evidence="2" id="KW-0677">Repeat</keyword>
<proteinExistence type="predicted"/>
<dbReference type="Gene3D" id="2.120.10.80">
    <property type="entry name" value="Kelch-type beta propeller"/>
    <property type="match status" value="2"/>
</dbReference>
<dbReference type="OrthoDB" id="432528at2759"/>
<dbReference type="EMBL" id="MLYV02000108">
    <property type="protein sequence ID" value="PSS36741.1"/>
    <property type="molecule type" value="Genomic_DNA"/>
</dbReference>
<name>A0A2R6S388_9APHY</name>
<reference evidence="5 6" key="1">
    <citation type="submission" date="2018-02" db="EMBL/GenBank/DDBJ databases">
        <title>Genome sequence of the basidiomycete white-rot fungus Phlebia centrifuga.</title>
        <authorList>
            <person name="Granchi Z."/>
            <person name="Peng M."/>
            <person name="de Vries R.P."/>
            <person name="Hilden K."/>
            <person name="Makela M.R."/>
            <person name="Grigoriev I."/>
            <person name="Riley R."/>
        </authorList>
    </citation>
    <scope>NUCLEOTIDE SEQUENCE [LARGE SCALE GENOMIC DNA]</scope>
    <source>
        <strain evidence="5 6">FBCC195</strain>
    </source>
</reference>
<keyword evidence="4" id="KW-0732">Signal</keyword>
<feature type="compositionally biased region" description="Polar residues" evidence="3">
    <location>
        <begin position="618"/>
        <end position="627"/>
    </location>
</feature>
<feature type="compositionally biased region" description="Gly residues" evidence="3">
    <location>
        <begin position="412"/>
        <end position="444"/>
    </location>
</feature>
<feature type="compositionally biased region" description="Polar residues" evidence="3">
    <location>
        <begin position="387"/>
        <end position="397"/>
    </location>
</feature>
<gene>
    <name evidence="5" type="ORF">PHLCEN_2v1372</name>
</gene>
<comment type="caution">
    <text evidence="5">The sequence shown here is derived from an EMBL/GenBank/DDBJ whole genome shotgun (WGS) entry which is preliminary data.</text>
</comment>
<dbReference type="InterPro" id="IPR015915">
    <property type="entry name" value="Kelch-typ_b-propeller"/>
</dbReference>
<evidence type="ECO:0000256" key="3">
    <source>
        <dbReference type="SAM" id="MobiDB-lite"/>
    </source>
</evidence>
<dbReference type="CDD" id="cd12087">
    <property type="entry name" value="TM_EGFR-like"/>
    <property type="match status" value="1"/>
</dbReference>
<feature type="chain" id="PRO_5015347557" description="Galactose oxidase" evidence="4">
    <location>
        <begin position="23"/>
        <end position="1044"/>
    </location>
</feature>
<feature type="compositionally biased region" description="Polar residues" evidence="3">
    <location>
        <begin position="883"/>
        <end position="912"/>
    </location>
</feature>
<keyword evidence="6" id="KW-1185">Reference proteome</keyword>
<accession>A0A2R6S388</accession>
<feature type="compositionally biased region" description="Polar residues" evidence="3">
    <location>
        <begin position="846"/>
        <end position="876"/>
    </location>
</feature>
<evidence type="ECO:0000256" key="2">
    <source>
        <dbReference type="ARBA" id="ARBA00022737"/>
    </source>
</evidence>
<organism evidence="5 6">
    <name type="scientific">Hermanssonia centrifuga</name>
    <dbReference type="NCBI Taxonomy" id="98765"/>
    <lineage>
        <taxon>Eukaryota</taxon>
        <taxon>Fungi</taxon>
        <taxon>Dikarya</taxon>
        <taxon>Basidiomycota</taxon>
        <taxon>Agaricomycotina</taxon>
        <taxon>Agaricomycetes</taxon>
        <taxon>Polyporales</taxon>
        <taxon>Meruliaceae</taxon>
        <taxon>Hermanssonia</taxon>
    </lineage>
</organism>
<feature type="region of interest" description="Disordered" evidence="3">
    <location>
        <begin position="802"/>
        <end position="1044"/>
    </location>
</feature>
<dbReference type="STRING" id="98765.A0A2R6S388"/>
<evidence type="ECO:0000256" key="1">
    <source>
        <dbReference type="ARBA" id="ARBA00022441"/>
    </source>
</evidence>
<feature type="compositionally biased region" description="Low complexity" evidence="3">
    <location>
        <begin position="757"/>
        <end position="773"/>
    </location>
</feature>
<evidence type="ECO:0008006" key="7">
    <source>
        <dbReference type="Google" id="ProtNLM"/>
    </source>
</evidence>
<evidence type="ECO:0000313" key="6">
    <source>
        <dbReference type="Proteomes" id="UP000186601"/>
    </source>
</evidence>
<protein>
    <recommendedName>
        <fullName evidence="7">Galactose oxidase</fullName>
    </recommendedName>
</protein>
<dbReference type="AlphaFoldDB" id="A0A2R6S388"/>
<feature type="compositionally biased region" description="Polar residues" evidence="3">
    <location>
        <begin position="721"/>
        <end position="742"/>
    </location>
</feature>
<dbReference type="Pfam" id="PF24681">
    <property type="entry name" value="Kelch_KLHDC2_KLHL20_DRC7"/>
    <property type="match status" value="1"/>
</dbReference>
<dbReference type="SUPFAM" id="SSF117281">
    <property type="entry name" value="Kelch motif"/>
    <property type="match status" value="2"/>
</dbReference>
<feature type="compositionally biased region" description="Low complexity" evidence="3">
    <location>
        <begin position="372"/>
        <end position="386"/>
    </location>
</feature>
<keyword evidence="1" id="KW-0880">Kelch repeat</keyword>
<dbReference type="Proteomes" id="UP000186601">
    <property type="component" value="Unassembled WGS sequence"/>
</dbReference>
<feature type="signal peptide" evidence="4">
    <location>
        <begin position="1"/>
        <end position="22"/>
    </location>
</feature>
<dbReference type="PANTHER" id="PTHR46093:SF18">
    <property type="entry name" value="FIBRONECTIN TYPE-III DOMAIN-CONTAINING PROTEIN"/>
    <property type="match status" value="1"/>
</dbReference>
<feature type="region of interest" description="Disordered" evidence="3">
    <location>
        <begin position="372"/>
        <end position="444"/>
    </location>
</feature>